<evidence type="ECO:0000259" key="7">
    <source>
        <dbReference type="Pfam" id="PF01243"/>
    </source>
</evidence>
<feature type="binding site" evidence="6">
    <location>
        <position position="84"/>
    </location>
    <ligand>
        <name>FMN</name>
        <dbReference type="ChEBI" id="CHEBI:58210"/>
    </ligand>
</feature>
<evidence type="ECO:0000256" key="6">
    <source>
        <dbReference type="PIRSR" id="PIRSR000190-2"/>
    </source>
</evidence>
<dbReference type="AlphaFoldDB" id="A0A243RFD1"/>
<name>A0A243RFD1_9ACTN</name>
<evidence type="ECO:0000256" key="4">
    <source>
        <dbReference type="ARBA" id="ARBA00023002"/>
    </source>
</evidence>
<dbReference type="PIRSF" id="PIRSF000190">
    <property type="entry name" value="Pyd_amn-ph_oxd"/>
    <property type="match status" value="1"/>
</dbReference>
<feature type="binding site" evidence="6">
    <location>
        <begin position="78"/>
        <end position="79"/>
    </location>
    <ligand>
        <name>FMN</name>
        <dbReference type="ChEBI" id="CHEBI:58210"/>
    </ligand>
</feature>
<evidence type="ECO:0000256" key="5">
    <source>
        <dbReference type="NCBIfam" id="TIGR00558"/>
    </source>
</evidence>
<dbReference type="Proteomes" id="UP000194761">
    <property type="component" value="Unassembled WGS sequence"/>
</dbReference>
<proteinExistence type="inferred from homology"/>
<feature type="binding site" evidence="6">
    <location>
        <position position="187"/>
    </location>
    <ligand>
        <name>FMN</name>
        <dbReference type="ChEBI" id="CHEBI:58210"/>
    </ligand>
</feature>
<evidence type="ECO:0000256" key="2">
    <source>
        <dbReference type="ARBA" id="ARBA00022630"/>
    </source>
</evidence>
<evidence type="ECO:0000256" key="3">
    <source>
        <dbReference type="ARBA" id="ARBA00022643"/>
    </source>
</evidence>
<dbReference type="InterPro" id="IPR000659">
    <property type="entry name" value="Pyridox_Oxase"/>
</dbReference>
<dbReference type="InterPro" id="IPR012349">
    <property type="entry name" value="Split_barrel_FMN-bd"/>
</dbReference>
<dbReference type="InterPro" id="IPR011576">
    <property type="entry name" value="Pyridox_Oxase_N"/>
</dbReference>
<feature type="domain" description="Pyridoxamine 5'-phosphate oxidase N-terminal" evidence="7">
    <location>
        <begin position="48"/>
        <end position="159"/>
    </location>
</feature>
<reference evidence="9 10" key="1">
    <citation type="submission" date="2017-05" db="EMBL/GenBank/DDBJ databases">
        <title>Biotechnological potential of actinobacteria isolated from South African environments.</title>
        <authorList>
            <person name="Le Roes-Hill M."/>
            <person name="Prins A."/>
            <person name="Durrell K.A."/>
        </authorList>
    </citation>
    <scope>NUCLEOTIDE SEQUENCE [LARGE SCALE GENOMIC DNA]</scope>
    <source>
        <strain evidence="9">M26</strain>
    </source>
</reference>
<dbReference type="PANTHER" id="PTHR10851">
    <property type="entry name" value="PYRIDOXINE-5-PHOSPHATE OXIDASE"/>
    <property type="match status" value="1"/>
</dbReference>
<accession>A0A243RFD1</accession>
<dbReference type="Pfam" id="PF10590">
    <property type="entry name" value="PNP_phzG_C"/>
    <property type="match status" value="1"/>
</dbReference>
<dbReference type="EMBL" id="NGFP01000137">
    <property type="protein sequence ID" value="OUC93423.1"/>
    <property type="molecule type" value="Genomic_DNA"/>
</dbReference>
<comment type="cofactor">
    <cofactor evidence="6">
        <name>FMN</name>
        <dbReference type="ChEBI" id="CHEBI:58210"/>
    </cofactor>
    <text evidence="6">Binds 1 FMN per subunit.</text>
</comment>
<evidence type="ECO:0000313" key="9">
    <source>
        <dbReference type="EMBL" id="OUC93423.1"/>
    </source>
</evidence>
<keyword evidence="2" id="KW-0285">Flavoprotein</keyword>
<feature type="binding site" evidence="6">
    <location>
        <position position="197"/>
    </location>
    <ligand>
        <name>FMN</name>
        <dbReference type="ChEBI" id="CHEBI:58210"/>
    </ligand>
</feature>
<protein>
    <recommendedName>
        <fullName evidence="5">Pyridoxamine 5'-phosphate oxidase</fullName>
        <ecNumber evidence="5">1.4.3.5</ecNumber>
    </recommendedName>
</protein>
<dbReference type="SUPFAM" id="SSF50475">
    <property type="entry name" value="FMN-binding split barrel"/>
    <property type="match status" value="1"/>
</dbReference>
<evidence type="ECO:0000256" key="1">
    <source>
        <dbReference type="ARBA" id="ARBA00007301"/>
    </source>
</evidence>
<organism evidence="9 10">
    <name type="scientific">Streptosporangium minutum</name>
    <dbReference type="NCBI Taxonomy" id="569862"/>
    <lineage>
        <taxon>Bacteria</taxon>
        <taxon>Bacillati</taxon>
        <taxon>Actinomycetota</taxon>
        <taxon>Actinomycetes</taxon>
        <taxon>Streptosporangiales</taxon>
        <taxon>Streptosporangiaceae</taxon>
        <taxon>Streptosporangium</taxon>
    </lineage>
</organism>
<dbReference type="RefSeq" id="WP_086576252.1">
    <property type="nucleotide sequence ID" value="NZ_NGFP01000137.1"/>
</dbReference>
<feature type="domain" description="Pyridoxine 5'-phosphate oxidase dimerisation C-terminal" evidence="8">
    <location>
        <begin position="174"/>
        <end position="216"/>
    </location>
</feature>
<comment type="caution">
    <text evidence="9">The sequence shown here is derived from an EMBL/GenBank/DDBJ whole genome shotgun (WGS) entry which is preliminary data.</text>
</comment>
<sequence>MSTTTDLIRLGASYRRDGVDPGKLESDPLVQFRHWHDEWLGTGPAAGQAAVLATADIHGRPSARWVDLAYVDHGFVFFTNYGSRKSADLAVNPQAALCFGWLEVGRQVRAEGGVARLTDVESDAFFAGLPRGVQLLSWASDQRRVVGDRDVLQAQLAQAGDRFSGQEVPRPAHWGGYRLTPEEVEFWQRRTDEIQDRFRYRREIVGDGWRSVQIAP</sequence>
<dbReference type="Gene3D" id="2.30.110.10">
    <property type="entry name" value="Electron Transport, Fmn-binding Protein, Chain A"/>
    <property type="match status" value="1"/>
</dbReference>
<dbReference type="GO" id="GO:0008615">
    <property type="term" value="P:pyridoxine biosynthetic process"/>
    <property type="evidence" value="ECO:0007669"/>
    <property type="project" value="UniProtKB-UniRule"/>
</dbReference>
<evidence type="ECO:0000313" key="10">
    <source>
        <dbReference type="Proteomes" id="UP000194761"/>
    </source>
</evidence>
<dbReference type="Pfam" id="PF01243">
    <property type="entry name" value="PNPOx_N"/>
    <property type="match status" value="1"/>
</dbReference>
<dbReference type="InterPro" id="IPR019576">
    <property type="entry name" value="Pyridoxamine_oxidase_dimer_C"/>
</dbReference>
<dbReference type="GO" id="GO:0004733">
    <property type="term" value="F:pyridoxamine phosphate oxidase activity"/>
    <property type="evidence" value="ECO:0007669"/>
    <property type="project" value="UniProtKB-UniRule"/>
</dbReference>
<feature type="binding site" evidence="6">
    <location>
        <position position="107"/>
    </location>
    <ligand>
        <name>FMN</name>
        <dbReference type="ChEBI" id="CHEBI:58210"/>
    </ligand>
</feature>
<comment type="similarity">
    <text evidence="1">Belongs to the pyridoxamine 5'-phosphate oxidase family.</text>
</comment>
<keyword evidence="10" id="KW-1185">Reference proteome</keyword>
<dbReference type="PANTHER" id="PTHR10851:SF0">
    <property type="entry name" value="PYRIDOXINE-5'-PHOSPHATE OXIDASE"/>
    <property type="match status" value="1"/>
</dbReference>
<gene>
    <name evidence="9" type="ORF">CA984_26395</name>
</gene>
<evidence type="ECO:0000259" key="8">
    <source>
        <dbReference type="Pfam" id="PF10590"/>
    </source>
</evidence>
<dbReference type="GO" id="GO:0010181">
    <property type="term" value="F:FMN binding"/>
    <property type="evidence" value="ECO:0007669"/>
    <property type="project" value="UniProtKB-UniRule"/>
</dbReference>
<dbReference type="NCBIfam" id="TIGR00558">
    <property type="entry name" value="pdxH"/>
    <property type="match status" value="1"/>
</dbReference>
<dbReference type="NCBIfam" id="NF004231">
    <property type="entry name" value="PRK05679.1"/>
    <property type="match status" value="1"/>
</dbReference>
<dbReference type="EC" id="1.4.3.5" evidence="5"/>
<keyword evidence="4" id="KW-0560">Oxidoreductase</keyword>
<keyword evidence="3 6" id="KW-0288">FMN</keyword>
<feature type="binding site" evidence="6">
    <location>
        <position position="85"/>
    </location>
    <ligand>
        <name>FMN</name>
        <dbReference type="ChEBI" id="CHEBI:58210"/>
    </ligand>
</feature>